<dbReference type="RefSeq" id="WP_027446404.1">
    <property type="nucleotide sequence ID" value="NZ_AULJ01000034.1"/>
</dbReference>
<keyword evidence="2" id="KW-1185">Reference proteome</keyword>
<accession>A0A0A5GFN9</accession>
<dbReference type="AlphaFoldDB" id="A0A0A5GFN9"/>
<proteinExistence type="predicted"/>
<dbReference type="Proteomes" id="UP000030403">
    <property type="component" value="Unassembled WGS sequence"/>
</dbReference>
<name>A0A0A5GFN9_9BACI</name>
<protein>
    <recommendedName>
        <fullName evidence="3">DUF4359 domain-containing protein</fullName>
    </recommendedName>
</protein>
<dbReference type="EMBL" id="AVPF01000011">
    <property type="protein sequence ID" value="KGX89940.1"/>
    <property type="molecule type" value="Genomic_DNA"/>
</dbReference>
<evidence type="ECO:0000313" key="1">
    <source>
        <dbReference type="EMBL" id="KGX89940.1"/>
    </source>
</evidence>
<reference evidence="1 2" key="1">
    <citation type="submission" date="2013-08" db="EMBL/GenBank/DDBJ databases">
        <authorList>
            <person name="Huang J."/>
            <person name="Wang G."/>
        </authorList>
    </citation>
    <scope>NUCLEOTIDE SEQUENCE [LARGE SCALE GENOMIC DNA]</scope>
    <source>
        <strain evidence="1 2">BH030004</strain>
    </source>
</reference>
<dbReference type="STRING" id="1385511.GCA_000425225_02741"/>
<dbReference type="Pfam" id="PF14271">
    <property type="entry name" value="DUF4359"/>
    <property type="match status" value="1"/>
</dbReference>
<organism evidence="1 2">
    <name type="scientific">Pontibacillus marinus BH030004 = DSM 16465</name>
    <dbReference type="NCBI Taxonomy" id="1385511"/>
    <lineage>
        <taxon>Bacteria</taxon>
        <taxon>Bacillati</taxon>
        <taxon>Bacillota</taxon>
        <taxon>Bacilli</taxon>
        <taxon>Bacillales</taxon>
        <taxon>Bacillaceae</taxon>
        <taxon>Pontibacillus</taxon>
    </lineage>
</organism>
<dbReference type="OrthoDB" id="2878657at2"/>
<comment type="caution">
    <text evidence="1">The sequence shown here is derived from an EMBL/GenBank/DDBJ whole genome shotgun (WGS) entry which is preliminary data.</text>
</comment>
<gene>
    <name evidence="1" type="ORF">N783_03280</name>
</gene>
<evidence type="ECO:0008006" key="3">
    <source>
        <dbReference type="Google" id="ProtNLM"/>
    </source>
</evidence>
<sequence>MRSLFLIGIVALILGVTNPSEAEYKEWFTNEMKDRSDSDLMDFGIDLFGPNYVEKETSYTNYILFSLYKTQLPGPTEVTTVGIFNHFFFVSKSQQEQEAKAINLK</sequence>
<evidence type="ECO:0000313" key="2">
    <source>
        <dbReference type="Proteomes" id="UP000030403"/>
    </source>
</evidence>
<dbReference type="InterPro" id="IPR025578">
    <property type="entry name" value="DUF4359"/>
</dbReference>